<dbReference type="EMBL" id="JAAEDI010000018">
    <property type="protein sequence ID" value="MBR0651443.1"/>
    <property type="molecule type" value="Genomic_DNA"/>
</dbReference>
<sequence length="289" mass="29359">MRIGPAVLLGVLALALPAQGQAVPDGAVMLFAPGSAVVTPEARDVVLGFLRPPRPAGFRGHCLRGHADHGPRAEALALARVRAVAAVMARQGVDPADVAIEASGDRMPARLAPAGRAEPMNDRVELAPCPGPRLAGVAEAEARALDAAVLPAFVTALAPRVARALGCSVPEIARTALEPPPFLCPPEVPPDAVPVLTVLRVTGTRRVAAVLEWPAGIGEGEARWRASAAAGAVLDLFGLPADGVLATLAAEPGAARRMEVSAGGLRAEAEAGPGPLRRMRVVPVGGEGP</sequence>
<keyword evidence="4" id="KW-1185">Reference proteome</keyword>
<dbReference type="RefSeq" id="WP_211870107.1">
    <property type="nucleotide sequence ID" value="NZ_JAAEDI010000018.1"/>
</dbReference>
<feature type="chain" id="PRO_5045486687" description="OmpA-like domain-containing protein" evidence="1">
    <location>
        <begin position="21"/>
        <end position="289"/>
    </location>
</feature>
<keyword evidence="1" id="KW-0732">Signal</keyword>
<proteinExistence type="predicted"/>
<dbReference type="InterPro" id="IPR036737">
    <property type="entry name" value="OmpA-like_sf"/>
</dbReference>
<name>A0ABS5EKA7_9PROT</name>
<dbReference type="Gene3D" id="3.30.1330.60">
    <property type="entry name" value="OmpA-like domain"/>
    <property type="match status" value="1"/>
</dbReference>
<evidence type="ECO:0000259" key="2">
    <source>
        <dbReference type="Pfam" id="PF00691"/>
    </source>
</evidence>
<reference evidence="4" key="1">
    <citation type="journal article" date="2021" name="Syst. Appl. Microbiol.">
        <title>Roseomonas hellenica sp. nov., isolated from roots of wild-growing Alkanna tinctoria.</title>
        <authorList>
            <person name="Rat A."/>
            <person name="Naranjo H.D."/>
            <person name="Lebbe L."/>
            <person name="Cnockaert M."/>
            <person name="Krigas N."/>
            <person name="Grigoriadou K."/>
            <person name="Maloupa E."/>
            <person name="Willems A."/>
        </authorList>
    </citation>
    <scope>NUCLEOTIDE SEQUENCE [LARGE SCALE GENOMIC DNA]</scope>
    <source>
        <strain evidence="4">LMG 31159</strain>
    </source>
</reference>
<gene>
    <name evidence="3" type="ORF">GXW78_17365</name>
</gene>
<protein>
    <recommendedName>
        <fullName evidence="2">OmpA-like domain-containing protein</fullName>
    </recommendedName>
</protein>
<dbReference type="InterPro" id="IPR006665">
    <property type="entry name" value="OmpA-like"/>
</dbReference>
<accession>A0ABS5EKA7</accession>
<dbReference type="SUPFAM" id="SSF103088">
    <property type="entry name" value="OmpA-like"/>
    <property type="match status" value="1"/>
</dbReference>
<feature type="signal peptide" evidence="1">
    <location>
        <begin position="1"/>
        <end position="20"/>
    </location>
</feature>
<evidence type="ECO:0000313" key="3">
    <source>
        <dbReference type="EMBL" id="MBR0651443.1"/>
    </source>
</evidence>
<dbReference type="Proteomes" id="UP000698752">
    <property type="component" value="Unassembled WGS sequence"/>
</dbReference>
<comment type="caution">
    <text evidence="3">The sequence shown here is derived from an EMBL/GenBank/DDBJ whole genome shotgun (WGS) entry which is preliminary data.</text>
</comment>
<dbReference type="Pfam" id="PF00691">
    <property type="entry name" value="OmpA"/>
    <property type="match status" value="1"/>
</dbReference>
<organism evidence="3 4">
    <name type="scientific">Neoroseomonas terrae</name>
    <dbReference type="NCBI Taxonomy" id="424799"/>
    <lineage>
        <taxon>Bacteria</taxon>
        <taxon>Pseudomonadati</taxon>
        <taxon>Pseudomonadota</taxon>
        <taxon>Alphaproteobacteria</taxon>
        <taxon>Acetobacterales</taxon>
        <taxon>Acetobacteraceae</taxon>
        <taxon>Neoroseomonas</taxon>
    </lineage>
</organism>
<evidence type="ECO:0000256" key="1">
    <source>
        <dbReference type="SAM" id="SignalP"/>
    </source>
</evidence>
<evidence type="ECO:0000313" key="4">
    <source>
        <dbReference type="Proteomes" id="UP000698752"/>
    </source>
</evidence>
<feature type="domain" description="OmpA-like" evidence="2">
    <location>
        <begin position="30"/>
        <end position="111"/>
    </location>
</feature>